<dbReference type="AlphaFoldDB" id="A0A1M6JUC2"/>
<dbReference type="GO" id="GO:0006525">
    <property type="term" value="P:arginine metabolic process"/>
    <property type="evidence" value="ECO:0007669"/>
    <property type="project" value="TreeGrafter"/>
</dbReference>
<dbReference type="PANTHER" id="PTHR12737:SF9">
    <property type="entry name" value="DIMETHYLARGININASE"/>
    <property type="match status" value="1"/>
</dbReference>
<feature type="active site" description="Proton donor" evidence="3">
    <location>
        <position position="161"/>
    </location>
</feature>
<dbReference type="GO" id="GO:0016403">
    <property type="term" value="F:dimethylargininase activity"/>
    <property type="evidence" value="ECO:0007669"/>
    <property type="project" value="TreeGrafter"/>
</dbReference>
<dbReference type="Gene3D" id="3.75.10.10">
    <property type="entry name" value="L-arginine/glycine Amidinotransferase, Chain A"/>
    <property type="match status" value="1"/>
</dbReference>
<dbReference type="GO" id="GO:0000052">
    <property type="term" value="P:citrulline metabolic process"/>
    <property type="evidence" value="ECO:0007669"/>
    <property type="project" value="TreeGrafter"/>
</dbReference>
<comment type="similarity">
    <text evidence="1">Belongs to the DDAH family.</text>
</comment>
<proteinExistence type="inferred from homology"/>
<protein>
    <submittedName>
        <fullName evidence="4">Dimethylargininase</fullName>
    </submittedName>
</protein>
<evidence type="ECO:0000256" key="1">
    <source>
        <dbReference type="ARBA" id="ARBA00008532"/>
    </source>
</evidence>
<reference evidence="4 5" key="1">
    <citation type="submission" date="2016-11" db="EMBL/GenBank/DDBJ databases">
        <authorList>
            <person name="Jaros S."/>
            <person name="Januszkiewicz K."/>
            <person name="Wedrychowicz H."/>
        </authorList>
    </citation>
    <scope>NUCLEOTIDE SEQUENCE [LARGE SCALE GENOMIC DNA]</scope>
    <source>
        <strain evidence="4 5">DSM 17477</strain>
    </source>
</reference>
<dbReference type="GO" id="GO:0016597">
    <property type="term" value="F:amino acid binding"/>
    <property type="evidence" value="ECO:0007669"/>
    <property type="project" value="TreeGrafter"/>
</dbReference>
<dbReference type="InterPro" id="IPR033199">
    <property type="entry name" value="DDAH-like"/>
</dbReference>
<dbReference type="PANTHER" id="PTHR12737">
    <property type="entry name" value="DIMETHYLARGININE DIMETHYLAMINOHYDROLASE"/>
    <property type="match status" value="1"/>
</dbReference>
<dbReference type="EMBL" id="FQZL01000023">
    <property type="protein sequence ID" value="SHJ50212.1"/>
    <property type="molecule type" value="Genomic_DNA"/>
</dbReference>
<evidence type="ECO:0000313" key="4">
    <source>
        <dbReference type="EMBL" id="SHJ50212.1"/>
    </source>
</evidence>
<dbReference type="Pfam" id="PF19420">
    <property type="entry name" value="DDAH_eukar"/>
    <property type="match status" value="1"/>
</dbReference>
<sequence length="258" mass="29297">MFKQIIVRTPARSVVDGITSQNLGKPDIELTLEQHEKYIETMRKTGVEVRILPADERFPDGNYVEDVAVLTDRCAIVTNPGAESRKDEIYGMVDILKDYFDDIEYIKAPGELEGGDIMRVGDHFYIGQSKRTNKEGADQFIAILEKYGYTGSTIPVTEVLHLKTGITYMEDGNMLAIGEHTRNREFTEKYNVVEIPVDESYAVNCIRMNDYVVMPEGFPRTRKILDDLGYEVLETPMSEFEKMDGGLTCLSLRFVPVK</sequence>
<evidence type="ECO:0000256" key="2">
    <source>
        <dbReference type="ARBA" id="ARBA00022801"/>
    </source>
</evidence>
<dbReference type="RefSeq" id="WP_073050103.1">
    <property type="nucleotide sequence ID" value="NZ_FQZL01000023.1"/>
</dbReference>
<name>A0A1M6JUC2_9FIRM</name>
<dbReference type="STRING" id="1121476.SAMN02745751_02706"/>
<dbReference type="GO" id="GO:0045429">
    <property type="term" value="P:positive regulation of nitric oxide biosynthetic process"/>
    <property type="evidence" value="ECO:0007669"/>
    <property type="project" value="TreeGrafter"/>
</dbReference>
<dbReference type="OrthoDB" id="9790596at2"/>
<feature type="active site" description="Nucleophile" evidence="3">
    <location>
        <position position="249"/>
    </location>
</feature>
<dbReference type="SUPFAM" id="SSF55909">
    <property type="entry name" value="Pentein"/>
    <property type="match status" value="1"/>
</dbReference>
<evidence type="ECO:0000313" key="5">
    <source>
        <dbReference type="Proteomes" id="UP000184052"/>
    </source>
</evidence>
<dbReference type="Proteomes" id="UP000184052">
    <property type="component" value="Unassembled WGS sequence"/>
</dbReference>
<organism evidence="4 5">
    <name type="scientific">Dethiosulfatibacter aminovorans DSM 17477</name>
    <dbReference type="NCBI Taxonomy" id="1121476"/>
    <lineage>
        <taxon>Bacteria</taxon>
        <taxon>Bacillati</taxon>
        <taxon>Bacillota</taxon>
        <taxon>Tissierellia</taxon>
        <taxon>Dethiosulfatibacter</taxon>
    </lineage>
</organism>
<keyword evidence="2" id="KW-0378">Hydrolase</keyword>
<keyword evidence="5" id="KW-1185">Reference proteome</keyword>
<accession>A0A1M6JUC2</accession>
<gene>
    <name evidence="4" type="ORF">SAMN02745751_02706</name>
</gene>
<evidence type="ECO:0000256" key="3">
    <source>
        <dbReference type="PIRSR" id="PIRSR633199-1"/>
    </source>
</evidence>